<keyword evidence="6" id="KW-1185">Reference proteome</keyword>
<dbReference type="InterPro" id="IPR050546">
    <property type="entry name" value="Glycosyl_Hydrlase_16"/>
</dbReference>
<accession>A0A0E9NL64</accession>
<protein>
    <recommendedName>
        <fullName evidence="4">GH16 domain-containing protein</fullName>
    </recommendedName>
</protein>
<organism evidence="5 6">
    <name type="scientific">Saitoella complicata (strain BCRC 22490 / CBS 7301 / JCM 7358 / NBRC 10748 / NRRL Y-17804)</name>
    <dbReference type="NCBI Taxonomy" id="698492"/>
    <lineage>
        <taxon>Eukaryota</taxon>
        <taxon>Fungi</taxon>
        <taxon>Dikarya</taxon>
        <taxon>Ascomycota</taxon>
        <taxon>Taphrinomycotina</taxon>
        <taxon>Taphrinomycotina incertae sedis</taxon>
        <taxon>Saitoella</taxon>
    </lineage>
</organism>
<keyword evidence="3" id="KW-0812">Transmembrane</keyword>
<evidence type="ECO:0000313" key="5">
    <source>
        <dbReference type="EMBL" id="GAO50411.1"/>
    </source>
</evidence>
<dbReference type="Proteomes" id="UP000033140">
    <property type="component" value="Unassembled WGS sequence"/>
</dbReference>
<dbReference type="InterPro" id="IPR013320">
    <property type="entry name" value="ConA-like_dom_sf"/>
</dbReference>
<keyword evidence="3" id="KW-1133">Transmembrane helix</keyword>
<keyword evidence="3" id="KW-0472">Membrane</keyword>
<sequence>MSGLPQSEKDEITSETVHTQPPALPAPIYNGGNRSIPASLDSLTMDNFDTSGGRMPGSPGGISVASRFTDEGRSPIGTIPGSPQLRGRTRGVSGGPARSIMSSTGSAPMSMILHKESVPTHGKTEDDDEYVMFPKPFVSRRLHEPINKTGWEKETKNHWRLMQTLPWVGILIGLLASAFIGWWGWQSVPESTYQLILDENFSAGAIDPTIWNHEVQLNGFGTGNFDWTTTDSRNSYVKDGMLHIVPTLTSDVLGFDAITNGYTVNITGNGCTSESASDCAAVSNSTLGDVLPPVQSARLNTKGHYGINVYGEWPRSGEIDIAEARGNKPDFGLQGRDYVSSTIHWGPSGDLNKYYKTSNVIQQLHGDFSQDFHTYAIEWTPRYIFAYVDSRLRQGLSVKFNKKFWDRGNFDVIDKTNLTIIDNPWDVANATDSTPFDQDFYLILNVAVGGTNAYFADDMPGKPWADKSPTAKSDFWTARNSWYPTWLTEEERGMVVKSVKMYQWLGSERQYF</sequence>
<feature type="region of interest" description="Disordered" evidence="2">
    <location>
        <begin position="1"/>
        <end position="38"/>
    </location>
</feature>
<dbReference type="Pfam" id="PF00722">
    <property type="entry name" value="Glyco_hydro_16"/>
    <property type="match status" value="1"/>
</dbReference>
<name>A0A0E9NL64_SAICN</name>
<evidence type="ECO:0000256" key="3">
    <source>
        <dbReference type="SAM" id="Phobius"/>
    </source>
</evidence>
<dbReference type="STRING" id="698492.A0A0E9NL64"/>
<proteinExistence type="inferred from homology"/>
<comment type="caution">
    <text evidence="5">The sequence shown here is derived from an EMBL/GenBank/DDBJ whole genome shotgun (WGS) entry which is preliminary data.</text>
</comment>
<feature type="transmembrane region" description="Helical" evidence="3">
    <location>
        <begin position="165"/>
        <end position="185"/>
    </location>
</feature>
<dbReference type="GO" id="GO:0004553">
    <property type="term" value="F:hydrolase activity, hydrolyzing O-glycosyl compounds"/>
    <property type="evidence" value="ECO:0007669"/>
    <property type="project" value="InterPro"/>
</dbReference>
<feature type="domain" description="GH16" evidence="4">
    <location>
        <begin position="181"/>
        <end position="507"/>
    </location>
</feature>
<dbReference type="PANTHER" id="PTHR10963:SF55">
    <property type="entry name" value="GLYCOSIDE HYDROLASE FAMILY 16 PROTEIN"/>
    <property type="match status" value="1"/>
</dbReference>
<dbReference type="PANTHER" id="PTHR10963">
    <property type="entry name" value="GLYCOSYL HYDROLASE-RELATED"/>
    <property type="match status" value="1"/>
</dbReference>
<dbReference type="InterPro" id="IPR000757">
    <property type="entry name" value="Beta-glucanase-like"/>
</dbReference>
<dbReference type="AlphaFoldDB" id="A0A0E9NL64"/>
<dbReference type="GO" id="GO:0005975">
    <property type="term" value="P:carbohydrate metabolic process"/>
    <property type="evidence" value="ECO:0007669"/>
    <property type="project" value="InterPro"/>
</dbReference>
<evidence type="ECO:0000259" key="4">
    <source>
        <dbReference type="PROSITE" id="PS51762"/>
    </source>
</evidence>
<reference evidence="5 6" key="3">
    <citation type="journal article" date="2015" name="Genome Announc.">
        <title>Draft Genome Sequence of the Archiascomycetous Yeast Saitoella complicata.</title>
        <authorList>
            <person name="Yamauchi K."/>
            <person name="Kondo S."/>
            <person name="Hamamoto M."/>
            <person name="Takahashi Y."/>
            <person name="Ogura Y."/>
            <person name="Hayashi T."/>
            <person name="Nishida H."/>
        </authorList>
    </citation>
    <scope>NUCLEOTIDE SEQUENCE [LARGE SCALE GENOMIC DNA]</scope>
    <source>
        <strain evidence="5 6">NRRL Y-17804</strain>
    </source>
</reference>
<evidence type="ECO:0000256" key="1">
    <source>
        <dbReference type="ARBA" id="ARBA00006865"/>
    </source>
</evidence>
<dbReference type="Gene3D" id="2.60.120.200">
    <property type="match status" value="2"/>
</dbReference>
<dbReference type="PROSITE" id="PS51762">
    <property type="entry name" value="GH16_2"/>
    <property type="match status" value="1"/>
</dbReference>
<reference evidence="5 6" key="2">
    <citation type="journal article" date="2014" name="J. Gen. Appl. Microbiol.">
        <title>The early diverging ascomycetous budding yeast Saitoella complicata has three histone deacetylases belonging to the Clr6, Hos2, and Rpd3 lineages.</title>
        <authorList>
            <person name="Nishida H."/>
            <person name="Matsumoto T."/>
            <person name="Kondo S."/>
            <person name="Hamamoto M."/>
            <person name="Yoshikawa H."/>
        </authorList>
    </citation>
    <scope>NUCLEOTIDE SEQUENCE [LARGE SCALE GENOMIC DNA]</scope>
    <source>
        <strain evidence="5 6">NRRL Y-17804</strain>
    </source>
</reference>
<dbReference type="EMBL" id="BACD03000032">
    <property type="protein sequence ID" value="GAO50411.1"/>
    <property type="molecule type" value="Genomic_DNA"/>
</dbReference>
<feature type="region of interest" description="Disordered" evidence="2">
    <location>
        <begin position="66"/>
        <end position="104"/>
    </location>
</feature>
<evidence type="ECO:0000313" key="6">
    <source>
        <dbReference type="Proteomes" id="UP000033140"/>
    </source>
</evidence>
<dbReference type="OMA" id="HCTNDAF"/>
<comment type="similarity">
    <text evidence="1">Belongs to the glycosyl hydrolase 16 family.</text>
</comment>
<evidence type="ECO:0000256" key="2">
    <source>
        <dbReference type="SAM" id="MobiDB-lite"/>
    </source>
</evidence>
<reference evidence="5 6" key="1">
    <citation type="journal article" date="2011" name="J. Gen. Appl. Microbiol.">
        <title>Draft genome sequencing of the enigmatic yeast Saitoella complicata.</title>
        <authorList>
            <person name="Nishida H."/>
            <person name="Hamamoto M."/>
            <person name="Sugiyama J."/>
        </authorList>
    </citation>
    <scope>NUCLEOTIDE SEQUENCE [LARGE SCALE GENOMIC DNA]</scope>
    <source>
        <strain evidence="5 6">NRRL Y-17804</strain>
    </source>
</reference>
<gene>
    <name evidence="5" type="ORF">G7K_4537-t1</name>
</gene>
<dbReference type="SUPFAM" id="SSF49899">
    <property type="entry name" value="Concanavalin A-like lectins/glucanases"/>
    <property type="match status" value="1"/>
</dbReference>